<dbReference type="InterPro" id="IPR027417">
    <property type="entry name" value="P-loop_NTPase"/>
</dbReference>
<evidence type="ECO:0000256" key="1">
    <source>
        <dbReference type="SAM" id="MobiDB-lite"/>
    </source>
</evidence>
<dbReference type="Gene3D" id="3.40.50.410">
    <property type="entry name" value="von Willebrand factor, type A domain"/>
    <property type="match status" value="1"/>
</dbReference>
<dbReference type="SUPFAM" id="SSF52540">
    <property type="entry name" value="P-loop containing nucleoside triphosphate hydrolases"/>
    <property type="match status" value="1"/>
</dbReference>
<dbReference type="PANTHER" id="PTHR22796">
    <property type="entry name" value="URG4-RELATED"/>
    <property type="match status" value="1"/>
</dbReference>
<organism evidence="3 4">
    <name type="scientific">Rhizoctonia solani</name>
    <dbReference type="NCBI Taxonomy" id="456999"/>
    <lineage>
        <taxon>Eukaryota</taxon>
        <taxon>Fungi</taxon>
        <taxon>Dikarya</taxon>
        <taxon>Basidiomycota</taxon>
        <taxon>Agaricomycotina</taxon>
        <taxon>Agaricomycetes</taxon>
        <taxon>Cantharellales</taxon>
        <taxon>Ceratobasidiaceae</taxon>
        <taxon>Rhizoctonia</taxon>
    </lineage>
</organism>
<evidence type="ECO:0000313" key="3">
    <source>
        <dbReference type="EMBL" id="CAE6431445.1"/>
    </source>
</evidence>
<dbReference type="OrthoDB" id="412382at2759"/>
<dbReference type="PANTHER" id="PTHR22796:SF1">
    <property type="entry name" value="VWFA DOMAIN-CONTAINING PROTEIN"/>
    <property type="match status" value="1"/>
</dbReference>
<dbReference type="SUPFAM" id="SSF53300">
    <property type="entry name" value="vWA-like"/>
    <property type="match status" value="1"/>
</dbReference>
<dbReference type="InterPro" id="IPR036465">
    <property type="entry name" value="vWFA_dom_sf"/>
</dbReference>
<name>A0A8H3AP77_9AGAM</name>
<dbReference type="Pfam" id="PF02263">
    <property type="entry name" value="GBP"/>
    <property type="match status" value="1"/>
</dbReference>
<dbReference type="Proteomes" id="UP000663888">
    <property type="component" value="Unassembled WGS sequence"/>
</dbReference>
<dbReference type="GO" id="GO:0003924">
    <property type="term" value="F:GTPase activity"/>
    <property type="evidence" value="ECO:0007669"/>
    <property type="project" value="InterPro"/>
</dbReference>
<evidence type="ECO:0000259" key="2">
    <source>
        <dbReference type="PROSITE" id="PS50234"/>
    </source>
</evidence>
<dbReference type="SMART" id="SM00327">
    <property type="entry name" value="VWA"/>
    <property type="match status" value="1"/>
</dbReference>
<reference evidence="3" key="1">
    <citation type="submission" date="2021-01" db="EMBL/GenBank/DDBJ databases">
        <authorList>
            <person name="Kaushik A."/>
        </authorList>
    </citation>
    <scope>NUCLEOTIDE SEQUENCE</scope>
    <source>
        <strain evidence="3">AG4-R118</strain>
    </source>
</reference>
<dbReference type="Gene3D" id="3.40.50.300">
    <property type="entry name" value="P-loop containing nucleotide triphosphate hydrolases"/>
    <property type="match status" value="1"/>
</dbReference>
<gene>
    <name evidence="3" type="ORF">RDB_LOCUS36001</name>
</gene>
<dbReference type="CDD" id="cd00198">
    <property type="entry name" value="vWFA"/>
    <property type="match status" value="1"/>
</dbReference>
<proteinExistence type="predicted"/>
<dbReference type="Pfam" id="PF13519">
    <property type="entry name" value="VWA_2"/>
    <property type="match status" value="1"/>
</dbReference>
<protein>
    <recommendedName>
        <fullName evidence="2">VWFA domain-containing protein</fullName>
    </recommendedName>
</protein>
<dbReference type="GO" id="GO:0005525">
    <property type="term" value="F:GTP binding"/>
    <property type="evidence" value="ECO:0007669"/>
    <property type="project" value="InterPro"/>
</dbReference>
<comment type="caution">
    <text evidence="3">The sequence shown here is derived from an EMBL/GenBank/DDBJ whole genome shotgun (WGS) entry which is preliminary data.</text>
</comment>
<sequence>MAALNSSSSGPPNLFNNGQLRDTNIGSDVSTEWPKRITTSCEATRVPLPHSPVIETEHISNIPIEDIKLFEDEPAKVESETQPLPTHLGGDKDNNYNEVYNTMDDNLSNFPTLFRLLDLYQEEGSGGLVEKVLIDQRYLSRLLNTLLPGSYESVSKIDFKALDQCTIKPLGIYGSKPEIIRFLLQINCLDPNSASQLLSAVGSSDDLRPGIYLALSCNRNPQGAQPEDAYIFFWPEDSTWEDKAISSVCRNRVTFMRYLSKMTDQMIGLISPEQAGAIVWASGRRDANNQSIPSEMFDESRMFSFEVEKSTEQEEDAIARDGFKLVPDPQKMSKFKDALWSCLVPGEEKAGLLTAKFEPAHTTFESFYENIYSPALSFMVRGRSQPLTIGQLPVEQLRILGDHGLRQIYPQPFARYDQRMALEEKNRENEYVQSIQAMEEGIQKDKEQLKPLILSLIRNHFSDVYPSLGIAACTAESESQGYERLMAKYPGLAKVPAEIKANSNADVIDSPEFQDLKYAWHTIRDLLSQKPTPPREQQDNFIREILGDDSGGEWTVVVRGKGKKHVLKAIIQSAKDRVASLFGYENKLPAQLLSDPEFIQSLPELLSAFPVISVLTDRISTCLQAYLAKLGSKLVKKHLYKVIGEEENLLRDIIRNERQDRFRAESKKAGLTLLNDLGSLMHSDSSSTVFIESVTEDTSRHAPRRFSVRGKRIKEHRQRTLFTIYPLELTEHDTQQCQSNEQYIPDPKLSNKHFFVFSIYEEFAIKFVHLIQDKCLVIVAGPEKFDLYLDDNVRLQGAIDIGKPKRSLKYDRLADPSQCIFAFDEGTRLLAFFHDTNLKGPELALFGFDETFSNIQARGSPFSLKEWYDTEVQIVKICFVSGCEEICLIEPSGRARVLSLVTLNFRPASVQIPGQIVDAFSAPDGSCLLVSVTTKKSEPPLGDRLLVYHWDSFGSNQNGISPTVLPPSDAGRIVTSFEGRNRVHLMSFSTSTMTATSVALSIKQKATEFSFRSNQVDSTSSGTESINNCLIDCHKDVWTRFPVAPAVTRSILSSSGREPRKLIFASTSNLQPVENYFSRMITKLERSTCKPVNTELRSISVVATSDPPEIMVQNVQRSKYLLGGFVVEFICLIPLHLAITKDNRFIPLKDGVWDPGYERSLLGADVPAIINSLSIGWYESVFQSYMATMPVRVVSSMGEQSVGKSYCLNHFADTTFAGSAMRTTEGVWLSCTPTNDYLLVSLDFEGVHSIERSAQEDALLVLFNTAVSNLVLFRNNFALSRDIAGLFQATMVLDPESNPSLFNSTLAIIIKDVTDSDAKDIVKEFSLKFNKIVQKEQEQNFISRLHRGRVQIIPWPVINSSSFYTLFHHLRRYLDSQPITHSSGGVFLHSMKTLMAKIKANDWGSLDQNLATHRAQQLDRGLQHALSRGSSDEADTYTPLKDLDTDEIVPTDGPSVVFYVPDISGTIAQGDEDEIEKILDTLIGSCLASSNIGPRHVTGDRIYVEFVQEWLYALLDQRLEQVRSWIQANVRRFPASNQDIRNIHAKVEANALAMRAAIETQPAAVEEQFSGRHETFQYTRYTQVERRLTCVIKIPPGKLHHIGEHSHTTDEKPFHHCNERCPGCQYLCTLPLGHTQQLHETSHGSMTTTQWAIEGNNQEAIYELSGRRFGIGDEGAPMLCNLPSHCQGGPELEHIRKRMYPDPDRPKDWISHRLKWARSGFQDPYSREQQADFAKCDVLCSGPEHNATATTAANPSYCNLPIFHPPYIPQSAPANGYVSADGHYFDCANPARLHQAYHIVFVIDSSSSMGSGDRTPLPDTPVMLSALYSFWRSREAGHTITQPRQDAYSVVTFNTSPTTRFANDFTSTTDQLLSRLLETSARRGTNFNSALAHTQTIVRAHWQSNRAPVVVFLSDGECGLDRNNVYDLCRTCLRLGNPLALYSVLFGVERSSASLREMAQIAGEVYRSAPRNGLGDIQGDPCAYYNAIDSIQLAGTFLGISNSLHKPRASLIGQSSGRRAL</sequence>
<dbReference type="PROSITE" id="PS50234">
    <property type="entry name" value="VWFA"/>
    <property type="match status" value="1"/>
</dbReference>
<feature type="region of interest" description="Disordered" evidence="1">
    <location>
        <begin position="1"/>
        <end position="29"/>
    </location>
</feature>
<dbReference type="InterPro" id="IPR015894">
    <property type="entry name" value="Guanylate-bd_N"/>
</dbReference>
<accession>A0A8H3AP77</accession>
<evidence type="ECO:0000313" key="4">
    <source>
        <dbReference type="Proteomes" id="UP000663888"/>
    </source>
</evidence>
<dbReference type="EMBL" id="CAJMWX010000804">
    <property type="protein sequence ID" value="CAE6431445.1"/>
    <property type="molecule type" value="Genomic_DNA"/>
</dbReference>
<dbReference type="InterPro" id="IPR002035">
    <property type="entry name" value="VWF_A"/>
</dbReference>
<feature type="domain" description="VWFA" evidence="2">
    <location>
        <begin position="1798"/>
        <end position="1988"/>
    </location>
</feature>